<proteinExistence type="predicted"/>
<dbReference type="EMBL" id="KN824287">
    <property type="protein sequence ID" value="KIM29703.1"/>
    <property type="molecule type" value="Genomic_DNA"/>
</dbReference>
<dbReference type="HOGENOM" id="CLU_1397116_0_0_1"/>
<dbReference type="Proteomes" id="UP000054097">
    <property type="component" value="Unassembled WGS sequence"/>
</dbReference>
<accession>A0A0C2WU77</accession>
<evidence type="ECO:0000256" key="1">
    <source>
        <dbReference type="SAM" id="MobiDB-lite"/>
    </source>
</evidence>
<feature type="region of interest" description="Disordered" evidence="1">
    <location>
        <begin position="102"/>
        <end position="155"/>
    </location>
</feature>
<dbReference type="AlphaFoldDB" id="A0A0C2WU77"/>
<reference evidence="3" key="2">
    <citation type="submission" date="2015-01" db="EMBL/GenBank/DDBJ databases">
        <title>Evolutionary Origins and Diversification of the Mycorrhizal Mutualists.</title>
        <authorList>
            <consortium name="DOE Joint Genome Institute"/>
            <consortium name="Mycorrhizal Genomics Consortium"/>
            <person name="Kohler A."/>
            <person name="Kuo A."/>
            <person name="Nagy L.G."/>
            <person name="Floudas D."/>
            <person name="Copeland A."/>
            <person name="Barry K.W."/>
            <person name="Cichocki N."/>
            <person name="Veneault-Fourrey C."/>
            <person name="LaButti K."/>
            <person name="Lindquist E.A."/>
            <person name="Lipzen A."/>
            <person name="Lundell T."/>
            <person name="Morin E."/>
            <person name="Murat C."/>
            <person name="Riley R."/>
            <person name="Ohm R."/>
            <person name="Sun H."/>
            <person name="Tunlid A."/>
            <person name="Henrissat B."/>
            <person name="Grigoriev I.V."/>
            <person name="Hibbett D.S."/>
            <person name="Martin F."/>
        </authorList>
    </citation>
    <scope>NUCLEOTIDE SEQUENCE [LARGE SCALE GENOMIC DNA]</scope>
    <source>
        <strain evidence="3">MAFF 305830</strain>
    </source>
</reference>
<gene>
    <name evidence="2" type="ORF">M408DRAFT_106249</name>
</gene>
<sequence>MTRRIRRRPLLRALTTCPASKERIRYLRLHKSTAEETRRPVLGEQKKAEREDIMMMESGDDGGQTVEGKKKSFSWEEEATRWQDWRERVAVVGNVAAYTFEMQKERNESIHQKKEREKNRKQTKKPRKGNRRPPTSFESSSKIQGRGVGDTFLRQEPRKRVTRSWWWYKVGRERKSASGRTKVQRYGMRRYVCGQ</sequence>
<feature type="compositionally biased region" description="Basic residues" evidence="1">
    <location>
        <begin position="121"/>
        <end position="131"/>
    </location>
</feature>
<keyword evidence="3" id="KW-1185">Reference proteome</keyword>
<feature type="compositionally biased region" description="Basic and acidic residues" evidence="1">
    <location>
        <begin position="102"/>
        <end position="120"/>
    </location>
</feature>
<evidence type="ECO:0000313" key="3">
    <source>
        <dbReference type="Proteomes" id="UP000054097"/>
    </source>
</evidence>
<reference evidence="2 3" key="1">
    <citation type="submission" date="2014-04" db="EMBL/GenBank/DDBJ databases">
        <authorList>
            <consortium name="DOE Joint Genome Institute"/>
            <person name="Kuo A."/>
            <person name="Zuccaro A."/>
            <person name="Kohler A."/>
            <person name="Nagy L.G."/>
            <person name="Floudas D."/>
            <person name="Copeland A."/>
            <person name="Barry K.W."/>
            <person name="Cichocki N."/>
            <person name="Veneault-Fourrey C."/>
            <person name="LaButti K."/>
            <person name="Lindquist E.A."/>
            <person name="Lipzen A."/>
            <person name="Lundell T."/>
            <person name="Morin E."/>
            <person name="Murat C."/>
            <person name="Sun H."/>
            <person name="Tunlid A."/>
            <person name="Henrissat B."/>
            <person name="Grigoriev I.V."/>
            <person name="Hibbett D.S."/>
            <person name="Martin F."/>
            <person name="Nordberg H.P."/>
            <person name="Cantor M.N."/>
            <person name="Hua S.X."/>
        </authorList>
    </citation>
    <scope>NUCLEOTIDE SEQUENCE [LARGE SCALE GENOMIC DNA]</scope>
    <source>
        <strain evidence="2 3">MAFF 305830</strain>
    </source>
</reference>
<evidence type="ECO:0000313" key="2">
    <source>
        <dbReference type="EMBL" id="KIM29703.1"/>
    </source>
</evidence>
<name>A0A0C2WU77_SERVB</name>
<organism evidence="2 3">
    <name type="scientific">Serendipita vermifera MAFF 305830</name>
    <dbReference type="NCBI Taxonomy" id="933852"/>
    <lineage>
        <taxon>Eukaryota</taxon>
        <taxon>Fungi</taxon>
        <taxon>Dikarya</taxon>
        <taxon>Basidiomycota</taxon>
        <taxon>Agaricomycotina</taxon>
        <taxon>Agaricomycetes</taxon>
        <taxon>Sebacinales</taxon>
        <taxon>Serendipitaceae</taxon>
        <taxon>Serendipita</taxon>
    </lineage>
</organism>
<protein>
    <submittedName>
        <fullName evidence="2">Uncharacterized protein</fullName>
    </submittedName>
</protein>